<dbReference type="Proteomes" id="UP000254711">
    <property type="component" value="Unassembled WGS sequence"/>
</dbReference>
<keyword evidence="3" id="KW-1185">Reference proteome</keyword>
<evidence type="ECO:0000313" key="2">
    <source>
        <dbReference type="EMBL" id="RDI97870.1"/>
    </source>
</evidence>
<dbReference type="RefSeq" id="WP_114825387.1">
    <property type="nucleotide sequence ID" value="NZ_QQSY01000003.1"/>
</dbReference>
<gene>
    <name evidence="2" type="ORF">DVT68_12260</name>
</gene>
<reference evidence="2 3" key="1">
    <citation type="submission" date="2018-07" db="EMBL/GenBank/DDBJ databases">
        <title>Dyella solisilvae sp. nov., isolated from the pine and broad-leaved mixed forest soil.</title>
        <authorList>
            <person name="Gao Z."/>
            <person name="Qiu L."/>
        </authorList>
    </citation>
    <scope>NUCLEOTIDE SEQUENCE [LARGE SCALE GENOMIC DNA]</scope>
    <source>
        <strain evidence="2 3">DHG54</strain>
    </source>
</reference>
<sequence>MNTQRMALVIGANGGIGSEACAALRRHGWRVRALARKPPADPADRQVEWIAGDAMNAADVLAAAAGASVIVHAVNPPGYRGWGRLVLPMLDHTLAAARAHGARVVLPGTIYNYGPDAFPRLTERSPQHPPTRKGEIRTEMERRMREAADQGVRALILRCGEFFGPRTGNSWLAQGLVRAGAPVRRVLYPGDYAIGHSWAYLPDVGEVLARLLDREAELEDFASFHFGGYWLDGHGMLDGIRHATGNPHIKAGRFPWWFAELAAPFNETMRELCKMRYLWRTPIRLDDTKLRAFLGGELYTPLDEALRTTLEGIGCLPPVSRPTYAGTC</sequence>
<dbReference type="InterPro" id="IPR036291">
    <property type="entry name" value="NAD(P)-bd_dom_sf"/>
</dbReference>
<dbReference type="InterPro" id="IPR001509">
    <property type="entry name" value="Epimerase_deHydtase"/>
</dbReference>
<dbReference type="InterPro" id="IPR051783">
    <property type="entry name" value="NAD(P)-dependent_oxidoreduct"/>
</dbReference>
<dbReference type="AlphaFoldDB" id="A0A370K770"/>
<dbReference type="EMBL" id="QQSY01000003">
    <property type="protein sequence ID" value="RDI97870.1"/>
    <property type="molecule type" value="Genomic_DNA"/>
</dbReference>
<dbReference type="OrthoDB" id="112777at2"/>
<dbReference type="PANTHER" id="PTHR48079:SF6">
    <property type="entry name" value="NAD(P)-BINDING DOMAIN-CONTAINING PROTEIN-RELATED"/>
    <property type="match status" value="1"/>
</dbReference>
<proteinExistence type="predicted"/>
<evidence type="ECO:0000313" key="3">
    <source>
        <dbReference type="Proteomes" id="UP000254711"/>
    </source>
</evidence>
<accession>A0A370K770</accession>
<evidence type="ECO:0000259" key="1">
    <source>
        <dbReference type="Pfam" id="PF01370"/>
    </source>
</evidence>
<name>A0A370K770_9GAMM</name>
<feature type="domain" description="NAD-dependent epimerase/dehydratase" evidence="1">
    <location>
        <begin position="7"/>
        <end position="216"/>
    </location>
</feature>
<dbReference type="Gene3D" id="3.40.50.720">
    <property type="entry name" value="NAD(P)-binding Rossmann-like Domain"/>
    <property type="match status" value="1"/>
</dbReference>
<dbReference type="GO" id="GO:0004029">
    <property type="term" value="F:aldehyde dehydrogenase (NAD+) activity"/>
    <property type="evidence" value="ECO:0007669"/>
    <property type="project" value="TreeGrafter"/>
</dbReference>
<dbReference type="SUPFAM" id="SSF51735">
    <property type="entry name" value="NAD(P)-binding Rossmann-fold domains"/>
    <property type="match status" value="1"/>
</dbReference>
<dbReference type="GO" id="GO:0005737">
    <property type="term" value="C:cytoplasm"/>
    <property type="evidence" value="ECO:0007669"/>
    <property type="project" value="TreeGrafter"/>
</dbReference>
<dbReference type="Pfam" id="PF01370">
    <property type="entry name" value="Epimerase"/>
    <property type="match status" value="1"/>
</dbReference>
<comment type="caution">
    <text evidence="2">The sequence shown here is derived from an EMBL/GenBank/DDBJ whole genome shotgun (WGS) entry which is preliminary data.</text>
</comment>
<protein>
    <submittedName>
        <fullName evidence="2">NAD-dependent epimerase/dehydratase family protein</fullName>
    </submittedName>
</protein>
<dbReference type="PANTHER" id="PTHR48079">
    <property type="entry name" value="PROTEIN YEEZ"/>
    <property type="match status" value="1"/>
</dbReference>
<organism evidence="2 3">
    <name type="scientific">Dyella solisilvae</name>
    <dbReference type="NCBI Taxonomy" id="1920168"/>
    <lineage>
        <taxon>Bacteria</taxon>
        <taxon>Pseudomonadati</taxon>
        <taxon>Pseudomonadota</taxon>
        <taxon>Gammaproteobacteria</taxon>
        <taxon>Lysobacterales</taxon>
        <taxon>Rhodanobacteraceae</taxon>
        <taxon>Dyella</taxon>
    </lineage>
</organism>